<organism evidence="1 2">
    <name type="scientific">Pluteus cervinus</name>
    <dbReference type="NCBI Taxonomy" id="181527"/>
    <lineage>
        <taxon>Eukaryota</taxon>
        <taxon>Fungi</taxon>
        <taxon>Dikarya</taxon>
        <taxon>Basidiomycota</taxon>
        <taxon>Agaricomycotina</taxon>
        <taxon>Agaricomycetes</taxon>
        <taxon>Agaricomycetidae</taxon>
        <taxon>Agaricales</taxon>
        <taxon>Pluteineae</taxon>
        <taxon>Pluteaceae</taxon>
        <taxon>Pluteus</taxon>
    </lineage>
</organism>
<evidence type="ECO:0000313" key="1">
    <source>
        <dbReference type="EMBL" id="TFK70894.1"/>
    </source>
</evidence>
<sequence>MAYSRPGSWDVGACQDYCDAVPGCGIFVNMFYHFNSGAICKLQIKCAAYGNIHTAGENANSSGQQILPLPTGKTYTQESVVHASTTVLGPPVPDGSDLVFGPLTGRHRPSSIWALPPSTSMT</sequence>
<gene>
    <name evidence="1" type="ORF">BDN72DRAFT_500611</name>
</gene>
<protein>
    <submittedName>
        <fullName evidence="1">Uncharacterized protein</fullName>
    </submittedName>
</protein>
<evidence type="ECO:0000313" key="2">
    <source>
        <dbReference type="Proteomes" id="UP000308600"/>
    </source>
</evidence>
<dbReference type="EMBL" id="ML208306">
    <property type="protein sequence ID" value="TFK70894.1"/>
    <property type="molecule type" value="Genomic_DNA"/>
</dbReference>
<keyword evidence="2" id="KW-1185">Reference proteome</keyword>
<reference evidence="1 2" key="1">
    <citation type="journal article" date="2019" name="Nat. Ecol. Evol.">
        <title>Megaphylogeny resolves global patterns of mushroom evolution.</title>
        <authorList>
            <person name="Varga T."/>
            <person name="Krizsan K."/>
            <person name="Foldi C."/>
            <person name="Dima B."/>
            <person name="Sanchez-Garcia M."/>
            <person name="Sanchez-Ramirez S."/>
            <person name="Szollosi G.J."/>
            <person name="Szarkandi J.G."/>
            <person name="Papp V."/>
            <person name="Albert L."/>
            <person name="Andreopoulos W."/>
            <person name="Angelini C."/>
            <person name="Antonin V."/>
            <person name="Barry K.W."/>
            <person name="Bougher N.L."/>
            <person name="Buchanan P."/>
            <person name="Buyck B."/>
            <person name="Bense V."/>
            <person name="Catcheside P."/>
            <person name="Chovatia M."/>
            <person name="Cooper J."/>
            <person name="Damon W."/>
            <person name="Desjardin D."/>
            <person name="Finy P."/>
            <person name="Geml J."/>
            <person name="Haridas S."/>
            <person name="Hughes K."/>
            <person name="Justo A."/>
            <person name="Karasinski D."/>
            <person name="Kautmanova I."/>
            <person name="Kiss B."/>
            <person name="Kocsube S."/>
            <person name="Kotiranta H."/>
            <person name="LaButti K.M."/>
            <person name="Lechner B.E."/>
            <person name="Liimatainen K."/>
            <person name="Lipzen A."/>
            <person name="Lukacs Z."/>
            <person name="Mihaltcheva S."/>
            <person name="Morgado L.N."/>
            <person name="Niskanen T."/>
            <person name="Noordeloos M.E."/>
            <person name="Ohm R.A."/>
            <person name="Ortiz-Santana B."/>
            <person name="Ovrebo C."/>
            <person name="Racz N."/>
            <person name="Riley R."/>
            <person name="Savchenko A."/>
            <person name="Shiryaev A."/>
            <person name="Soop K."/>
            <person name="Spirin V."/>
            <person name="Szebenyi C."/>
            <person name="Tomsovsky M."/>
            <person name="Tulloss R.E."/>
            <person name="Uehling J."/>
            <person name="Grigoriev I.V."/>
            <person name="Vagvolgyi C."/>
            <person name="Papp T."/>
            <person name="Martin F.M."/>
            <person name="Miettinen O."/>
            <person name="Hibbett D.S."/>
            <person name="Nagy L.G."/>
        </authorList>
    </citation>
    <scope>NUCLEOTIDE SEQUENCE [LARGE SCALE GENOMIC DNA]</scope>
    <source>
        <strain evidence="1 2">NL-1719</strain>
    </source>
</reference>
<name>A0ACD3B006_9AGAR</name>
<dbReference type="Proteomes" id="UP000308600">
    <property type="component" value="Unassembled WGS sequence"/>
</dbReference>
<accession>A0ACD3B006</accession>
<proteinExistence type="predicted"/>